<organism evidence="1 2">
    <name type="scientific">Aspergillus bombycis</name>
    <dbReference type="NCBI Taxonomy" id="109264"/>
    <lineage>
        <taxon>Eukaryota</taxon>
        <taxon>Fungi</taxon>
        <taxon>Dikarya</taxon>
        <taxon>Ascomycota</taxon>
        <taxon>Pezizomycotina</taxon>
        <taxon>Eurotiomycetes</taxon>
        <taxon>Eurotiomycetidae</taxon>
        <taxon>Eurotiales</taxon>
        <taxon>Aspergillaceae</taxon>
        <taxon>Aspergillus</taxon>
    </lineage>
</organism>
<comment type="caution">
    <text evidence="1">The sequence shown here is derived from an EMBL/GenBank/DDBJ whole genome shotgun (WGS) entry which is preliminary data.</text>
</comment>
<dbReference type="OrthoDB" id="626167at2759"/>
<gene>
    <name evidence="1" type="ORF">ABOM_003343</name>
</gene>
<proteinExistence type="predicted"/>
<accession>A0A1F8A7X3</accession>
<sequence length="511" mass="57465">MSWLRSDRLATVGLPGGGINLASCANSPHFHITLKPDLEEEGAYKLHGEIIIQRIFAENETFVQLPTTIANVPSANYSATGLVVTDDNGIVPYTSFIVEQGFSGLPHRHWKTQRATSGPVSVRFTAHPRQVNRDSLTSPHFDLRNGTNGLTGSLWGVLPVHDPTAEDEYDFTVSWDLDPDQSAAFTWADGVGSFSHRFSGRITDLLFTFFIVGDVHAYPSIPTRKGGKYGMYWLAEPPFNITETAIFIENLLADETSFWEENSDLPYRVFVRVNEETQKASMAKGSGGTALQRSFMFGYNEEYGINELTLKTLLAHEMTHNWTPWITGSQAEASRFAEGAAEYWSLRLMWRNGYITSHQFLSEMNHRLYMYYTNPTRNLSDEAAMEVAWLQREAQRIPYGRGLIHNANIDADLRAQSNGMQGLDLIARAYVKMCPSNIACGAEQWFPLLEDALGKKALEEWHQTTTGKPLIEPREGSLGPCFDVYKNSTEPVIWQWKPKKDVDLSSKDCLV</sequence>
<protein>
    <recommendedName>
        <fullName evidence="3">Peptidase M61 catalytic domain-containing protein</fullName>
    </recommendedName>
</protein>
<evidence type="ECO:0000313" key="2">
    <source>
        <dbReference type="Proteomes" id="UP000179179"/>
    </source>
</evidence>
<dbReference type="InterPro" id="IPR027268">
    <property type="entry name" value="Peptidase_M4/M1_CTD_sf"/>
</dbReference>
<evidence type="ECO:0000313" key="1">
    <source>
        <dbReference type="EMBL" id="OGM47806.1"/>
    </source>
</evidence>
<dbReference type="EMBL" id="LYCR01000020">
    <property type="protein sequence ID" value="OGM47806.1"/>
    <property type="molecule type" value="Genomic_DNA"/>
</dbReference>
<dbReference type="Proteomes" id="UP000179179">
    <property type="component" value="Unassembled WGS sequence"/>
</dbReference>
<dbReference type="STRING" id="109264.A0A1F8A7X3"/>
<dbReference type="RefSeq" id="XP_022391523.1">
    <property type="nucleotide sequence ID" value="XM_022530473.1"/>
</dbReference>
<reference evidence="1 2" key="1">
    <citation type="journal article" date="2016" name="Genome Biol. Evol.">
        <title>Draft genome sequence of an aflatoxigenic Aspergillus species, A. bombycis.</title>
        <authorList>
            <person name="Moore G.G."/>
            <person name="Mack B.M."/>
            <person name="Beltz S.B."/>
            <person name="Gilbert M.K."/>
        </authorList>
    </citation>
    <scope>NUCLEOTIDE SEQUENCE [LARGE SCALE GENOMIC DNA]</scope>
    <source>
        <strain evidence="2">NRRL 26010</strain>
    </source>
</reference>
<name>A0A1F8A7X3_9EURO</name>
<dbReference type="GeneID" id="34446733"/>
<dbReference type="Gene3D" id="1.10.390.10">
    <property type="entry name" value="Neutral Protease Domain 2"/>
    <property type="match status" value="1"/>
</dbReference>
<evidence type="ECO:0008006" key="3">
    <source>
        <dbReference type="Google" id="ProtNLM"/>
    </source>
</evidence>
<keyword evidence="2" id="KW-1185">Reference proteome</keyword>
<dbReference type="AlphaFoldDB" id="A0A1F8A7X3"/>